<proteinExistence type="inferred from homology"/>
<evidence type="ECO:0000256" key="2">
    <source>
        <dbReference type="SAM" id="MobiDB-lite"/>
    </source>
</evidence>
<dbReference type="Proteomes" id="UP000078397">
    <property type="component" value="Unassembled WGS sequence"/>
</dbReference>
<reference evidence="4 5" key="1">
    <citation type="journal article" date="2016" name="PLoS Pathog.">
        <title>Biosynthesis of antibiotic leucinostatins in bio-control fungus Purpureocillium lilacinum and their inhibition on phytophthora revealed by genome mining.</title>
        <authorList>
            <person name="Wang G."/>
            <person name="Liu Z."/>
            <person name="Lin R."/>
            <person name="Li E."/>
            <person name="Mao Z."/>
            <person name="Ling J."/>
            <person name="Yang Y."/>
            <person name="Yin W.B."/>
            <person name="Xie B."/>
        </authorList>
    </citation>
    <scope>NUCLEOTIDE SEQUENCE [LARGE SCALE GENOMIC DNA]</scope>
    <source>
        <strain evidence="4">170</strain>
    </source>
</reference>
<comment type="similarity">
    <text evidence="1">Belongs to the CCZ1 family.</text>
</comment>
<dbReference type="PANTHER" id="PTHR13056:SF0">
    <property type="entry name" value="VACUOLAR FUSION PROTEIN CCZ1 HOMOLOG-RELATED"/>
    <property type="match status" value="1"/>
</dbReference>
<name>A0A179F8U7_METCM</name>
<feature type="compositionally biased region" description="Low complexity" evidence="2">
    <location>
        <begin position="446"/>
        <end position="464"/>
    </location>
</feature>
<feature type="compositionally biased region" description="Polar residues" evidence="2">
    <location>
        <begin position="385"/>
        <end position="404"/>
    </location>
</feature>
<evidence type="ECO:0000259" key="3">
    <source>
        <dbReference type="Pfam" id="PF19031"/>
    </source>
</evidence>
<feature type="region of interest" description="Disordered" evidence="2">
    <location>
        <begin position="716"/>
        <end position="736"/>
    </location>
</feature>
<keyword evidence="5" id="KW-1185">Reference proteome</keyword>
<dbReference type="InterPro" id="IPR043987">
    <property type="entry name" value="CCZ1/INTU/HSP4_longin_1"/>
</dbReference>
<dbReference type="GO" id="GO:0016192">
    <property type="term" value="P:vesicle-mediated transport"/>
    <property type="evidence" value="ECO:0007669"/>
    <property type="project" value="InterPro"/>
</dbReference>
<feature type="compositionally biased region" description="Low complexity" evidence="2">
    <location>
        <begin position="412"/>
        <end position="422"/>
    </location>
</feature>
<dbReference type="AlphaFoldDB" id="A0A179F8U7"/>
<dbReference type="RefSeq" id="XP_018139464.1">
    <property type="nucleotide sequence ID" value="XM_018288074.1"/>
</dbReference>
<dbReference type="GeneID" id="28852068"/>
<dbReference type="GO" id="GO:0035658">
    <property type="term" value="C:Mon1-Ccz1 complex"/>
    <property type="evidence" value="ECO:0007669"/>
    <property type="project" value="InterPro"/>
</dbReference>
<feature type="compositionally biased region" description="Basic and acidic residues" evidence="2">
    <location>
        <begin position="345"/>
        <end position="371"/>
    </location>
</feature>
<dbReference type="InterPro" id="IPR013176">
    <property type="entry name" value="Ccz1"/>
</dbReference>
<accession>A0A179F8U7</accession>
<feature type="region of interest" description="Disordered" evidence="2">
    <location>
        <begin position="46"/>
        <end position="68"/>
    </location>
</feature>
<dbReference type="EMBL" id="LSBJ02000007">
    <property type="protein sequence ID" value="OAQ61760.1"/>
    <property type="molecule type" value="Genomic_DNA"/>
</dbReference>
<comment type="caution">
    <text evidence="4">The sequence shown here is derived from an EMBL/GenBank/DDBJ whole genome shotgun (WGS) entry which is preliminary data.</text>
</comment>
<dbReference type="KEGG" id="pchm:VFPPC_09555"/>
<dbReference type="Pfam" id="PF19031">
    <property type="entry name" value="Intu_longin_1"/>
    <property type="match status" value="1"/>
</dbReference>
<feature type="domain" description="CCZ1/INTU/HSP4 first Longin" evidence="3">
    <location>
        <begin position="20"/>
        <end position="122"/>
    </location>
</feature>
<feature type="compositionally biased region" description="Low complexity" evidence="2">
    <location>
        <begin position="505"/>
        <end position="520"/>
    </location>
</feature>
<feature type="region of interest" description="Disordered" evidence="2">
    <location>
        <begin position="326"/>
        <end position="429"/>
    </location>
</feature>
<dbReference type="STRING" id="1380566.A0A179F8U7"/>
<sequence length="793" mass="87815">MTSAAPAAASGSMVPAQLGFLAIFNPSLGNTDDTIDDQIVYYASDTTQSKGKRRRRTRRPTDAISQEERHERLRQIGLAQGMINFSRGFADGASLDSVDTEKSRVITHELEPGWWILASINFTKVPLPPRLATKSTEPQEDKYEYSSRELKPSALLLRDLLRAHSIFLLHHDTSLSALFVRSKRTKFVAVLSRYWDLFLSTWNVMLHGNPVRNIFGGINIAASGELGVGVGEEDRGSGEREVLEGLVGRIEGLVDLVVSKFGAEEPEDEAKTHRDRVDAQLWLGSGEEPAAEDGAIFLGAGALSRKSVRDVTHWMEDLYQWGDHAYGVIDSPTSTRGKRARKGHKSVDETRVTAKEDTPTKTDKMDQKQAEEAPVETETQKETEAQNQKSTEEQGQNQSEAQSLPSEPPIPTIDTSTPSTAPKDPEDGKLDKMLSYMKLGYGSYWTLPGTNTTTPTTQSGTHTPSDAVSKPQPKDTTPAAASRPKLLARSSSEPHGHYLIGLKGSISEPPSDSDSSTSSTHNSRTLLRTINIELDSKLSTQPSTTIIKDFAHPASPLTQSQVAGNFLPGYTTHDLNKSEKLRVVVYVNRPFIFTFLFKLHTDSLAWDALYRSLHYQLAPLKKPLLSSTKYRPEQDARTIYNLVWDPNHLSIHSTIPNIPESSTSDTWSRADAVNTHLHLLNIHTATRSKTDVERTHKTNRGWWIVWTRLLERAAHDMSEHPPSPGSDSSHEHDKQEDKMVVSKEIFLIRRASDHAGLRSLSTGDGGGADVASKLVQGIGVDTRRYVEELLSFL</sequence>
<protein>
    <submittedName>
        <fullName evidence="4">Vacuolar fusion protein CCZ1</fullName>
    </submittedName>
</protein>
<gene>
    <name evidence="4" type="ORF">VFPPC_09555</name>
</gene>
<organism evidence="4 5">
    <name type="scientific">Pochonia chlamydosporia 170</name>
    <dbReference type="NCBI Taxonomy" id="1380566"/>
    <lineage>
        <taxon>Eukaryota</taxon>
        <taxon>Fungi</taxon>
        <taxon>Dikarya</taxon>
        <taxon>Ascomycota</taxon>
        <taxon>Pezizomycotina</taxon>
        <taxon>Sordariomycetes</taxon>
        <taxon>Hypocreomycetidae</taxon>
        <taxon>Hypocreales</taxon>
        <taxon>Clavicipitaceae</taxon>
        <taxon>Pochonia</taxon>
    </lineage>
</organism>
<evidence type="ECO:0000313" key="5">
    <source>
        <dbReference type="Proteomes" id="UP000078397"/>
    </source>
</evidence>
<dbReference type="PANTHER" id="PTHR13056">
    <property type="entry name" value="VACUOLAR FUSION PROTEIN CCZ1 HOMOLOG-RELATED"/>
    <property type="match status" value="1"/>
</dbReference>
<evidence type="ECO:0000256" key="1">
    <source>
        <dbReference type="ARBA" id="ARBA00005352"/>
    </source>
</evidence>
<dbReference type="OrthoDB" id="240546at2759"/>
<evidence type="ECO:0000313" key="4">
    <source>
        <dbReference type="EMBL" id="OAQ61760.1"/>
    </source>
</evidence>
<feature type="region of interest" description="Disordered" evidence="2">
    <location>
        <begin position="445"/>
        <end position="524"/>
    </location>
</feature>